<dbReference type="Pfam" id="PF10794">
    <property type="entry name" value="DUF2606"/>
    <property type="match status" value="1"/>
</dbReference>
<keyword evidence="2" id="KW-0378">Hydrolase</keyword>
<dbReference type="InterPro" id="IPR050966">
    <property type="entry name" value="Glutamyl_endopeptidase"/>
</dbReference>
<dbReference type="GO" id="GO:0004252">
    <property type="term" value="F:serine-type endopeptidase activity"/>
    <property type="evidence" value="ECO:0007669"/>
    <property type="project" value="InterPro"/>
</dbReference>
<dbReference type="EMBL" id="NVNL01000020">
    <property type="protein sequence ID" value="PEA89139.1"/>
    <property type="molecule type" value="Genomic_DNA"/>
</dbReference>
<accession>A0A9X6TMZ5</accession>
<gene>
    <name evidence="3" type="ORF">CON71_15565</name>
</gene>
<evidence type="ECO:0000313" key="3">
    <source>
        <dbReference type="EMBL" id="PEA89139.1"/>
    </source>
</evidence>
<dbReference type="PANTHER" id="PTHR15462:SF8">
    <property type="entry name" value="SERINE PROTEASE"/>
    <property type="match status" value="1"/>
</dbReference>
<dbReference type="PANTHER" id="PTHR15462">
    <property type="entry name" value="SERINE PROTEASE"/>
    <property type="match status" value="1"/>
</dbReference>
<evidence type="ECO:0000256" key="2">
    <source>
        <dbReference type="ARBA" id="ARBA00022825"/>
    </source>
</evidence>
<name>A0A9X6TMZ5_BACTU</name>
<comment type="caution">
    <text evidence="3">The sequence shown here is derived from an EMBL/GenBank/DDBJ whole genome shotgun (WGS) entry which is preliminary data.</text>
</comment>
<dbReference type="Gene3D" id="2.40.10.10">
    <property type="entry name" value="Trypsin-like serine proteases"/>
    <property type="match status" value="1"/>
</dbReference>
<dbReference type="Proteomes" id="UP000220702">
    <property type="component" value="Unassembled WGS sequence"/>
</dbReference>
<evidence type="ECO:0000256" key="1">
    <source>
        <dbReference type="ARBA" id="ARBA00022729"/>
    </source>
</evidence>
<keyword evidence="2" id="KW-0720">Serine protease</keyword>
<dbReference type="InterPro" id="IPR043504">
    <property type="entry name" value="Peptidase_S1_PA_chymotrypsin"/>
</dbReference>
<organism evidence="3 4">
    <name type="scientific">Bacillus thuringiensis</name>
    <dbReference type="NCBI Taxonomy" id="1428"/>
    <lineage>
        <taxon>Bacteria</taxon>
        <taxon>Bacillati</taxon>
        <taxon>Bacillota</taxon>
        <taxon>Bacilli</taxon>
        <taxon>Bacillales</taxon>
        <taxon>Bacillaceae</taxon>
        <taxon>Bacillus</taxon>
        <taxon>Bacillus cereus group</taxon>
    </lineage>
</organism>
<reference evidence="3 4" key="1">
    <citation type="submission" date="2017-09" db="EMBL/GenBank/DDBJ databases">
        <title>Large-scale bioinformatics analysis of Bacillus genomes uncovers conserved roles of natural products in bacterial physiology.</title>
        <authorList>
            <consortium name="Agbiome Team Llc"/>
            <person name="Bleich R.M."/>
            <person name="Grubbs K.J."/>
            <person name="Santa Maria K.C."/>
            <person name="Allen S.E."/>
            <person name="Farag S."/>
            <person name="Shank E.A."/>
            <person name="Bowers A."/>
        </authorList>
    </citation>
    <scope>NUCLEOTIDE SEQUENCE [LARGE SCALE GENOMIC DNA]</scope>
    <source>
        <strain evidence="3 4">AFS089089</strain>
    </source>
</reference>
<dbReference type="AlphaFoldDB" id="A0A9X6TMZ5"/>
<keyword evidence="1" id="KW-0732">Signal</keyword>
<dbReference type="InterPro" id="IPR019730">
    <property type="entry name" value="DUF2606"/>
</dbReference>
<keyword evidence="2" id="KW-0645">Protease</keyword>
<proteinExistence type="predicted"/>
<evidence type="ECO:0000313" key="4">
    <source>
        <dbReference type="Proteomes" id="UP000220702"/>
    </source>
</evidence>
<dbReference type="GO" id="GO:0006508">
    <property type="term" value="P:proteolysis"/>
    <property type="evidence" value="ECO:0007669"/>
    <property type="project" value="InterPro"/>
</dbReference>
<sequence>MSATVHVATQYNSGEIYGCTGALISKDTVLTAGHCIYNKEIGRWATNVIATPWRNGGQAPYLSFYVKNKEKQPIKNFEIILMKDESPEPSKEIGISIGKTDEEGKVIWSNVMKGKYIIFLPNSKT</sequence>
<dbReference type="SUPFAM" id="SSF50494">
    <property type="entry name" value="Trypsin-like serine proteases"/>
    <property type="match status" value="1"/>
</dbReference>
<protein>
    <submittedName>
        <fullName evidence="3">DUF2606 domain-containing protein</fullName>
    </submittedName>
</protein>
<dbReference type="InterPro" id="IPR009003">
    <property type="entry name" value="Peptidase_S1_PA"/>
</dbReference>